<evidence type="ECO:0000256" key="9">
    <source>
        <dbReference type="RuleBase" id="RU361140"/>
    </source>
</evidence>
<dbReference type="InterPro" id="IPR002137">
    <property type="entry name" value="Beta-lactam_class-D_AS"/>
</dbReference>
<evidence type="ECO:0000256" key="3">
    <source>
        <dbReference type="ARBA" id="ARBA00007898"/>
    </source>
</evidence>
<evidence type="ECO:0000256" key="7">
    <source>
        <dbReference type="ARBA" id="ARBA00023136"/>
    </source>
</evidence>
<feature type="compositionally biased region" description="Low complexity" evidence="10">
    <location>
        <begin position="563"/>
        <end position="573"/>
    </location>
</feature>
<feature type="region of interest" description="Disordered" evidence="10">
    <location>
        <begin position="550"/>
        <end position="584"/>
    </location>
</feature>
<comment type="caution">
    <text evidence="13">The sequence shown here is derived from an EMBL/GenBank/DDBJ whole genome shotgun (WGS) entry which is preliminary data.</text>
</comment>
<dbReference type="InterPro" id="IPR005311">
    <property type="entry name" value="PBP_dimer"/>
</dbReference>
<reference evidence="13 14" key="1">
    <citation type="submission" date="2018-03" db="EMBL/GenBank/DDBJ databases">
        <title>Comparative analysis of microorganisms from saline springs in Andes Mountain Range, Colombia.</title>
        <authorList>
            <person name="Rubin E."/>
        </authorList>
    </citation>
    <scope>NUCLEOTIDE SEQUENCE [LARGE SCALE GENOMIC DNA]</scope>
    <source>
        <strain evidence="13 14">CG 23</strain>
    </source>
</reference>
<dbReference type="Gene3D" id="3.90.1310.10">
    <property type="entry name" value="Penicillin-binding protein 2a (Domain 2)"/>
    <property type="match status" value="1"/>
</dbReference>
<dbReference type="Pfam" id="PF00905">
    <property type="entry name" value="Transpeptidase"/>
    <property type="match status" value="1"/>
</dbReference>
<keyword evidence="13" id="KW-0131">Cell cycle</keyword>
<comment type="subcellular location">
    <subcellularLocation>
        <location evidence="1">Membrane</location>
    </subcellularLocation>
</comment>
<gene>
    <name evidence="13" type="ORF">BCL65_10266</name>
</gene>
<dbReference type="InterPro" id="IPR001460">
    <property type="entry name" value="PCN-bd_Tpept"/>
</dbReference>
<dbReference type="PROSITE" id="PS00337">
    <property type="entry name" value="BETA_LACTAMASE_D"/>
    <property type="match status" value="1"/>
</dbReference>
<evidence type="ECO:0000256" key="4">
    <source>
        <dbReference type="ARBA" id="ARBA00012865"/>
    </source>
</evidence>
<dbReference type="InterPro" id="IPR036138">
    <property type="entry name" value="PBP_dimer_sf"/>
</dbReference>
<dbReference type="PANTHER" id="PTHR30627">
    <property type="entry name" value="PEPTIDOGLYCAN D,D-TRANSPEPTIDASE"/>
    <property type="match status" value="1"/>
</dbReference>
<evidence type="ECO:0000256" key="6">
    <source>
        <dbReference type="ARBA" id="ARBA00022801"/>
    </source>
</evidence>
<keyword evidence="13" id="KW-0132">Cell division</keyword>
<keyword evidence="14" id="KW-1185">Reference proteome</keyword>
<comment type="catalytic activity">
    <reaction evidence="9">
        <text>a beta-lactam + H2O = a substituted beta-amino acid</text>
        <dbReference type="Rhea" id="RHEA:20401"/>
        <dbReference type="ChEBI" id="CHEBI:15377"/>
        <dbReference type="ChEBI" id="CHEBI:35627"/>
        <dbReference type="ChEBI" id="CHEBI:140347"/>
        <dbReference type="EC" id="3.5.2.6"/>
    </reaction>
</comment>
<evidence type="ECO:0000259" key="12">
    <source>
        <dbReference type="Pfam" id="PF03717"/>
    </source>
</evidence>
<dbReference type="Pfam" id="PF03717">
    <property type="entry name" value="PBP_dimer"/>
    <property type="match status" value="1"/>
</dbReference>
<dbReference type="InterPro" id="IPR012338">
    <property type="entry name" value="Beta-lactam/transpept-like"/>
</dbReference>
<evidence type="ECO:0000256" key="5">
    <source>
        <dbReference type="ARBA" id="ARBA00022729"/>
    </source>
</evidence>
<evidence type="ECO:0000313" key="13">
    <source>
        <dbReference type="EMBL" id="PRZ08524.1"/>
    </source>
</evidence>
<comment type="similarity">
    <text evidence="3 9">Belongs to the class-D beta-lactamase family.</text>
</comment>
<feature type="domain" description="Penicillin-binding protein dimerisation" evidence="12">
    <location>
        <begin position="159"/>
        <end position="324"/>
    </location>
</feature>
<dbReference type="SUPFAM" id="SSF56519">
    <property type="entry name" value="Penicillin binding protein dimerisation domain"/>
    <property type="match status" value="1"/>
</dbReference>
<dbReference type="Proteomes" id="UP000239895">
    <property type="component" value="Unassembled WGS sequence"/>
</dbReference>
<proteinExistence type="inferred from homology"/>
<keyword evidence="7" id="KW-0472">Membrane</keyword>
<protein>
    <recommendedName>
        <fullName evidence="4 9">Beta-lactamase</fullName>
        <ecNumber evidence="4 9">3.5.2.6</ecNumber>
    </recommendedName>
</protein>
<evidence type="ECO:0000256" key="2">
    <source>
        <dbReference type="ARBA" id="ARBA00007171"/>
    </source>
</evidence>
<dbReference type="GO" id="GO:0051301">
    <property type="term" value="P:cell division"/>
    <property type="evidence" value="ECO:0007669"/>
    <property type="project" value="UniProtKB-KW"/>
</dbReference>
<dbReference type="Gene3D" id="3.40.710.10">
    <property type="entry name" value="DD-peptidase/beta-lactamase superfamily"/>
    <property type="match status" value="1"/>
</dbReference>
<evidence type="ECO:0000259" key="11">
    <source>
        <dbReference type="Pfam" id="PF00905"/>
    </source>
</evidence>
<dbReference type="EC" id="3.5.2.6" evidence="4 9"/>
<sequence length="668" mass="68542">MTALLSPAVVLALAACTGADRPPASDAADTLATALASLDLTGVPVATSTSADPQAHLVEVTEPLVEVAEAAGVEPTVTVAEVTEVDEGSDDAPPAAEVTLAWTWPLDGDRTWEYTTTTELVWVAPPEGSEEPGTWETQWDTDLAVPGLAAGERLAIDELPAERGDILDVDGEPLVTERDVYRVGIDKTRIASTQWAAQARRLGKMIWTDPADYVARVEAAGDKAFVEAITVRQEDPGIDFSVGRARGIEGVNVISDTMELAPTSSFALPILGRSGEATAEIIEESDGEVVAGDVVGLSGLQRDYDEQLRGADGLVVSAVPSEGDAEDGEEPRELYRVEPTEGADVGTTFDPALQVLAEETLAGVEPASAIVAIRPSTGDVLAAASGPGSEGWSTATLGQYAPGSTFKVATALALLRADTFPEDTVECPETITVNGRTYSNVPGYPASATGEVSFATAFAHSCNTAFIGTAEAVTQAELAAAGADLGLGTSTRFDRTPVFTGSVPDEASQTGHAESVIGQGKVLASPVGMATVAASVAAGERVEPRIVRSVTDAEGAEVDTSAEPEASADASAEAPEDGPAGDGLTETEAADLLDLMGGVVTDGSASVLADVPDVVGAKTGTAQYGDGSRQHAWMLAVADDLAVAVFVEDGEYGSTTAGPLMERFLAGR</sequence>
<evidence type="ECO:0000256" key="1">
    <source>
        <dbReference type="ARBA" id="ARBA00004370"/>
    </source>
</evidence>
<feature type="domain" description="Penicillin-binding protein transpeptidase" evidence="11">
    <location>
        <begin position="369"/>
        <end position="665"/>
    </location>
</feature>
<evidence type="ECO:0000256" key="8">
    <source>
        <dbReference type="ARBA" id="ARBA00023251"/>
    </source>
</evidence>
<comment type="similarity">
    <text evidence="2">Belongs to the transpeptidase family.</text>
</comment>
<evidence type="ECO:0000256" key="10">
    <source>
        <dbReference type="SAM" id="MobiDB-lite"/>
    </source>
</evidence>
<dbReference type="PANTHER" id="PTHR30627:SF24">
    <property type="entry name" value="PENICILLIN-BINDING PROTEIN 4B"/>
    <property type="match status" value="1"/>
</dbReference>
<accession>A0ABX5EGA8</accession>
<name>A0ABX5EGA8_9MICO</name>
<organism evidence="13 14">
    <name type="scientific">Isoptericola halotolerans</name>
    <dbReference type="NCBI Taxonomy" id="300560"/>
    <lineage>
        <taxon>Bacteria</taxon>
        <taxon>Bacillati</taxon>
        <taxon>Actinomycetota</taxon>
        <taxon>Actinomycetes</taxon>
        <taxon>Micrococcales</taxon>
        <taxon>Promicromonosporaceae</taxon>
        <taxon>Isoptericola</taxon>
    </lineage>
</organism>
<keyword evidence="5" id="KW-0732">Signal</keyword>
<keyword evidence="8 9" id="KW-0046">Antibiotic resistance</keyword>
<dbReference type="EMBL" id="PVTX01000002">
    <property type="protein sequence ID" value="PRZ08524.1"/>
    <property type="molecule type" value="Genomic_DNA"/>
</dbReference>
<dbReference type="SUPFAM" id="SSF56601">
    <property type="entry name" value="beta-lactamase/transpeptidase-like"/>
    <property type="match status" value="1"/>
</dbReference>
<evidence type="ECO:0000313" key="14">
    <source>
        <dbReference type="Proteomes" id="UP000239895"/>
    </source>
</evidence>
<keyword evidence="6 9" id="KW-0378">Hydrolase</keyword>
<dbReference type="InterPro" id="IPR050515">
    <property type="entry name" value="Beta-lactam/transpept"/>
</dbReference>